<dbReference type="SUPFAM" id="SSF52047">
    <property type="entry name" value="RNI-like"/>
    <property type="match status" value="1"/>
</dbReference>
<dbReference type="PANTHER" id="PTHR24114:SF50">
    <property type="entry name" value="RNI-LIKE PROTEIN"/>
    <property type="match status" value="1"/>
</dbReference>
<proteinExistence type="predicted"/>
<dbReference type="PANTHER" id="PTHR24114">
    <property type="entry name" value="LEUCINE RICH REPEAT FAMILY PROTEIN"/>
    <property type="match status" value="1"/>
</dbReference>
<sequence length="506" mass="56954">MTSKLEVNVEEDISRKIQVCPYRVSSQSSVVDDAEEFAALEDPDRRLESVETGDEKSPTISEWYRLQSNTFGATSFRRVENLLDAVEQTPSESVEFDFNINCSGLQRCGYTNLHVQIVLDGLLQARPECLTRLDLSRNRLLNVSLARCLGNVLMELQSIVHLSLSFNTLDDDCIEVLGDALSNSGVRLLEAAHCQITDRGGSLLFSALLYSDCVQMLDVSWNHLDTASGQAIGRFLSTQKTLKELLLAGNHLYQELQCTVPLLLGMIGNETLELLDLSWNGLRGEELGRALSKAVQQSKLKCLKLECNMLSEVELSFVVKLAKKSETLVELWLGSNVFEDTVLVELVRTFMRHPTLLVLSLGPFQFIPQTVAKLCRICKRKYPAKQIIYQGVLRAKPARPVDVQEMLLERSRFLAQKPKKAKLKRDLGHLMLQFGDAETSLLTREEFVLALKRFRLKLDRALLEALMDAFEAPKKLVDTGAMALKYLTKHPTERPIVKSAKRKGQK</sequence>
<reference evidence="1" key="1">
    <citation type="submission" date="2022-08" db="UniProtKB">
        <authorList>
            <consortium name="EnsemblMetazoa"/>
        </authorList>
    </citation>
    <scope>IDENTIFICATION</scope>
</reference>
<protein>
    <recommendedName>
        <fullName evidence="2">EF-hand domain-containing protein</fullName>
    </recommendedName>
</protein>
<dbReference type="InterPro" id="IPR032675">
    <property type="entry name" value="LRR_dom_sf"/>
</dbReference>
<dbReference type="EnsemblMetazoa" id="ACOM033259-RA">
    <property type="protein sequence ID" value="ACOM033259-PA.1"/>
    <property type="gene ID" value="ACOM033259"/>
</dbReference>
<dbReference type="Pfam" id="PF13516">
    <property type="entry name" value="LRR_6"/>
    <property type="match status" value="1"/>
</dbReference>
<evidence type="ECO:0000313" key="1">
    <source>
        <dbReference type="EnsemblMetazoa" id="ACOM033259-PA.1"/>
    </source>
</evidence>
<dbReference type="InterPro" id="IPR052394">
    <property type="entry name" value="LRR-containing"/>
</dbReference>
<dbReference type="VEuPathDB" id="VectorBase:ACON2_031657"/>
<accession>A0A8W7PKF0</accession>
<evidence type="ECO:0008006" key="2">
    <source>
        <dbReference type="Google" id="ProtNLM"/>
    </source>
</evidence>
<dbReference type="Gene3D" id="3.80.10.10">
    <property type="entry name" value="Ribonuclease Inhibitor"/>
    <property type="match status" value="1"/>
</dbReference>
<dbReference type="InterPro" id="IPR001611">
    <property type="entry name" value="Leu-rich_rpt"/>
</dbReference>
<name>A0A8W7PKF0_ANOCL</name>
<organism evidence="1">
    <name type="scientific">Anopheles coluzzii</name>
    <name type="common">African malaria mosquito</name>
    <dbReference type="NCBI Taxonomy" id="1518534"/>
    <lineage>
        <taxon>Eukaryota</taxon>
        <taxon>Metazoa</taxon>
        <taxon>Ecdysozoa</taxon>
        <taxon>Arthropoda</taxon>
        <taxon>Hexapoda</taxon>
        <taxon>Insecta</taxon>
        <taxon>Pterygota</taxon>
        <taxon>Neoptera</taxon>
        <taxon>Endopterygota</taxon>
        <taxon>Diptera</taxon>
        <taxon>Nematocera</taxon>
        <taxon>Culicoidea</taxon>
        <taxon>Culicidae</taxon>
        <taxon>Anophelinae</taxon>
        <taxon>Anopheles</taxon>
    </lineage>
</organism>
<dbReference type="Proteomes" id="UP000075882">
    <property type="component" value="Unassembled WGS sequence"/>
</dbReference>
<dbReference type="AlphaFoldDB" id="A0A8W7PKF0"/>